<accession>A0AAD2FGX2</accession>
<name>A0AAD2FGX2_9STRA</name>
<dbReference type="EMBL" id="CAKOGP040000644">
    <property type="protein sequence ID" value="CAJ1937415.1"/>
    <property type="molecule type" value="Genomic_DNA"/>
</dbReference>
<keyword evidence="2" id="KW-1185">Reference proteome</keyword>
<comment type="caution">
    <text evidence="1">The sequence shown here is derived from an EMBL/GenBank/DDBJ whole genome shotgun (WGS) entry which is preliminary data.</text>
</comment>
<gene>
    <name evidence="1" type="ORF">CYCCA115_LOCUS5647</name>
</gene>
<evidence type="ECO:0000313" key="1">
    <source>
        <dbReference type="EMBL" id="CAJ1937415.1"/>
    </source>
</evidence>
<sequence>MTEPLYSDFNGPNAKRNSQALLRGLYEGETADPYLVSFLDHCQRPEGLEDQPLKVDLEDHVSFWQSRRDSGGPHAHNSNDEFGAVGQQQESGEIGHGLCRAAQLDPKGTTWVSQASPGHRSGPYEASHLGLLHLQRRPAGWISNDTKSCFDRIVHWMTIISLMRFGIQWRTLRSMFDTLMKSKHRVHTGFGDSDRVFTPPTLIPFQGCGQVKWGRTSYLGCN</sequence>
<dbReference type="AlphaFoldDB" id="A0AAD2FGX2"/>
<organism evidence="1 2">
    <name type="scientific">Cylindrotheca closterium</name>
    <dbReference type="NCBI Taxonomy" id="2856"/>
    <lineage>
        <taxon>Eukaryota</taxon>
        <taxon>Sar</taxon>
        <taxon>Stramenopiles</taxon>
        <taxon>Ochrophyta</taxon>
        <taxon>Bacillariophyta</taxon>
        <taxon>Bacillariophyceae</taxon>
        <taxon>Bacillariophycidae</taxon>
        <taxon>Bacillariales</taxon>
        <taxon>Bacillariaceae</taxon>
        <taxon>Cylindrotheca</taxon>
    </lineage>
</organism>
<dbReference type="Proteomes" id="UP001295423">
    <property type="component" value="Unassembled WGS sequence"/>
</dbReference>
<reference evidence="1" key="1">
    <citation type="submission" date="2023-08" db="EMBL/GenBank/DDBJ databases">
        <authorList>
            <person name="Audoor S."/>
            <person name="Bilcke G."/>
        </authorList>
    </citation>
    <scope>NUCLEOTIDE SEQUENCE</scope>
</reference>
<proteinExistence type="predicted"/>
<evidence type="ECO:0000313" key="2">
    <source>
        <dbReference type="Proteomes" id="UP001295423"/>
    </source>
</evidence>
<protein>
    <submittedName>
        <fullName evidence="1">Uncharacterized protein</fullName>
    </submittedName>
</protein>